<protein>
    <submittedName>
        <fullName evidence="1">Uncharacterized protein</fullName>
    </submittedName>
</protein>
<evidence type="ECO:0000313" key="2">
    <source>
        <dbReference type="Proteomes" id="UP000321532"/>
    </source>
</evidence>
<organism evidence="1 2">
    <name type="scientific">Adhaeribacter aerolatus</name>
    <dbReference type="NCBI Taxonomy" id="670289"/>
    <lineage>
        <taxon>Bacteria</taxon>
        <taxon>Pseudomonadati</taxon>
        <taxon>Bacteroidota</taxon>
        <taxon>Cytophagia</taxon>
        <taxon>Cytophagales</taxon>
        <taxon>Hymenobacteraceae</taxon>
        <taxon>Adhaeribacter</taxon>
    </lineage>
</organism>
<dbReference type="OrthoDB" id="9764164at2"/>
<evidence type="ECO:0000313" key="1">
    <source>
        <dbReference type="EMBL" id="GEO05669.1"/>
    </source>
</evidence>
<comment type="caution">
    <text evidence="1">The sequence shown here is derived from an EMBL/GenBank/DDBJ whole genome shotgun (WGS) entry which is preliminary data.</text>
</comment>
<dbReference type="AlphaFoldDB" id="A0A512B141"/>
<dbReference type="SUPFAM" id="SSF52266">
    <property type="entry name" value="SGNH hydrolase"/>
    <property type="match status" value="1"/>
</dbReference>
<dbReference type="EMBL" id="BJYS01000026">
    <property type="protein sequence ID" value="GEO05669.1"/>
    <property type="molecule type" value="Genomic_DNA"/>
</dbReference>
<accession>A0A512B141</accession>
<gene>
    <name evidence="1" type="ORF">AAE02nite_33330</name>
</gene>
<dbReference type="RefSeq" id="WP_146900166.1">
    <property type="nucleotide sequence ID" value="NZ_BJYS01000026.1"/>
</dbReference>
<sequence>MSIKLFTIGDSVAQGFMSGAAARTDLSFSTLLARKLNLTDYLYPVWEAGGLPLNMEDVLRSLNKRYGPNISGLEWLTFLPTVNRVIDTSEEYYERGPGRANLPYPGKVNYFHNVAVRGFDVTDSWKVTPEIAWDNIQNAVPQPGNDKFLAVADASLYRTALKVLSPALTRTATGAFKQNFSQLEWLKYHCQKEGVENVCLWLGGNNALGTIVDLQIRQTPGDKSPLTKTHNEKVANRWNLWHPTDFAVEYEEMLQRVHTIMSNQPEQTDWKVFLGNVPLVTIAPLAKGVGPTTHIPGKGTYYKYYTYVPFDEDFAVKTGRHLNLQQVLHIDDCIREYNIIINRLVTRFNELAGGKQRYFVVDIATALENMAWKRNNAQPTYDFPQYFRFVYPKVDTKYYHADKEGHLKQGGIFSLDGVHPSAIGQGLVATEFIKVMRSAGLNQLTPFTDQEWTQIFKSDSLYSRPISLMGEIYDHTDLAEFLVKAIRFLNR</sequence>
<reference evidence="1 2" key="1">
    <citation type="submission" date="2019-07" db="EMBL/GenBank/DDBJ databases">
        <title>Whole genome shotgun sequence of Adhaeribacter aerolatus NBRC 106133.</title>
        <authorList>
            <person name="Hosoyama A."/>
            <person name="Uohara A."/>
            <person name="Ohji S."/>
            <person name="Ichikawa N."/>
        </authorList>
    </citation>
    <scope>NUCLEOTIDE SEQUENCE [LARGE SCALE GENOMIC DNA]</scope>
    <source>
        <strain evidence="1 2">NBRC 106133</strain>
    </source>
</reference>
<keyword evidence="2" id="KW-1185">Reference proteome</keyword>
<name>A0A512B141_9BACT</name>
<dbReference type="Proteomes" id="UP000321532">
    <property type="component" value="Unassembled WGS sequence"/>
</dbReference>
<proteinExistence type="predicted"/>